<dbReference type="NCBIfam" id="NF033516">
    <property type="entry name" value="transpos_IS3"/>
    <property type="match status" value="1"/>
</dbReference>
<dbReference type="Proteomes" id="UP000475545">
    <property type="component" value="Unassembled WGS sequence"/>
</dbReference>
<organism evidence="3 4">
    <name type="scientific">Gordonia mangrovi</name>
    <dbReference type="NCBI Taxonomy" id="2665643"/>
    <lineage>
        <taxon>Bacteria</taxon>
        <taxon>Bacillati</taxon>
        <taxon>Actinomycetota</taxon>
        <taxon>Actinomycetes</taxon>
        <taxon>Mycobacteriales</taxon>
        <taxon>Gordoniaceae</taxon>
        <taxon>Gordonia</taxon>
    </lineage>
</organism>
<gene>
    <name evidence="3" type="ORF">GIY30_22695</name>
</gene>
<feature type="domain" description="Integrase catalytic" evidence="2">
    <location>
        <begin position="122"/>
        <end position="300"/>
    </location>
</feature>
<dbReference type="SUPFAM" id="SSF53098">
    <property type="entry name" value="Ribonuclease H-like"/>
    <property type="match status" value="1"/>
</dbReference>
<dbReference type="PANTHER" id="PTHR46889">
    <property type="entry name" value="TRANSPOSASE INSF FOR INSERTION SEQUENCE IS3B-RELATED"/>
    <property type="match status" value="1"/>
</dbReference>
<dbReference type="Pfam" id="PF13333">
    <property type="entry name" value="rve_2"/>
    <property type="match status" value="1"/>
</dbReference>
<name>A0A6L7GY54_9ACTN</name>
<dbReference type="PROSITE" id="PS50994">
    <property type="entry name" value="INTEGRASE"/>
    <property type="match status" value="1"/>
</dbReference>
<evidence type="ECO:0000313" key="4">
    <source>
        <dbReference type="Proteomes" id="UP000475545"/>
    </source>
</evidence>
<evidence type="ECO:0000259" key="2">
    <source>
        <dbReference type="PROSITE" id="PS50994"/>
    </source>
</evidence>
<dbReference type="AlphaFoldDB" id="A0A6L7GY54"/>
<dbReference type="Pfam" id="PF00665">
    <property type="entry name" value="rve"/>
    <property type="match status" value="1"/>
</dbReference>
<dbReference type="Pfam" id="PF13276">
    <property type="entry name" value="HTH_21"/>
    <property type="match status" value="1"/>
</dbReference>
<comment type="caution">
    <text evidence="3">The sequence shown here is derived from an EMBL/GenBank/DDBJ whole genome shotgun (WGS) entry which is preliminary data.</text>
</comment>
<dbReference type="InterPro" id="IPR036397">
    <property type="entry name" value="RNaseH_sf"/>
</dbReference>
<reference evidence="3 4" key="1">
    <citation type="submission" date="2019-11" db="EMBL/GenBank/DDBJ databases">
        <title>Gordonia sp. nov., a novel actinobacterium isolated from mangrove soil in Hainan.</title>
        <authorList>
            <person name="Huang X."/>
            <person name="Xie Y."/>
            <person name="Chu X."/>
            <person name="Xiao K."/>
        </authorList>
    </citation>
    <scope>NUCLEOTIDE SEQUENCE [LARGE SCALE GENOMIC DNA]</scope>
    <source>
        <strain evidence="3 4">HNM0687</strain>
    </source>
</reference>
<evidence type="ECO:0000256" key="1">
    <source>
        <dbReference type="ARBA" id="ARBA00002286"/>
    </source>
</evidence>
<evidence type="ECO:0000313" key="3">
    <source>
        <dbReference type="EMBL" id="MXP24151.1"/>
    </source>
</evidence>
<dbReference type="InterPro" id="IPR025948">
    <property type="entry name" value="HTH-like_dom"/>
</dbReference>
<dbReference type="GO" id="GO:0003676">
    <property type="term" value="F:nucleic acid binding"/>
    <property type="evidence" value="ECO:0007669"/>
    <property type="project" value="InterPro"/>
</dbReference>
<protein>
    <submittedName>
        <fullName evidence="3">IS3 family transposase</fullName>
    </submittedName>
</protein>
<dbReference type="InterPro" id="IPR001584">
    <property type="entry name" value="Integrase_cat-core"/>
</dbReference>
<dbReference type="Gene3D" id="3.30.420.10">
    <property type="entry name" value="Ribonuclease H-like superfamily/Ribonuclease H"/>
    <property type="match status" value="1"/>
</dbReference>
<comment type="function">
    <text evidence="1">Involved in the transposition of the insertion sequence.</text>
</comment>
<proteinExistence type="predicted"/>
<dbReference type="PANTHER" id="PTHR46889:SF4">
    <property type="entry name" value="TRANSPOSASE INSO FOR INSERTION SEQUENCE ELEMENT IS911B-RELATED"/>
    <property type="match status" value="1"/>
</dbReference>
<sequence>MGAPCGATTSVSKFELITAECADHDTSKLAGSQGVSRSGFYAWGTRQRHTEPTARQQWRRDLEVKIAAHWKASQRTYGSPRITADLHAEGVAASENTVAKIMAEMCIEGISPRTFKTTTQVDPNAPFPPDRVGHQFDQGRIDAVWTSDITYLTCEEGDVYLCAIRDEHSRRILGWAVADHMRTELVVAAVDAAVHTRGGSVAGTVMHSDRASQFTSHDMAAACSKHGLKRSMGETGMCWDNAGAEALWSTVKREYYKRHAYDTISNLTAGLDNYIRFYNPDRRHTALGMISPIHFETAEPTSQQSS</sequence>
<dbReference type="InterPro" id="IPR050900">
    <property type="entry name" value="Transposase_IS3/IS150/IS904"/>
</dbReference>
<dbReference type="InterPro" id="IPR048020">
    <property type="entry name" value="Transpos_IS3"/>
</dbReference>
<keyword evidence="4" id="KW-1185">Reference proteome</keyword>
<dbReference type="EMBL" id="WMBR01000009">
    <property type="protein sequence ID" value="MXP24151.1"/>
    <property type="molecule type" value="Genomic_DNA"/>
</dbReference>
<dbReference type="GO" id="GO:0015074">
    <property type="term" value="P:DNA integration"/>
    <property type="evidence" value="ECO:0007669"/>
    <property type="project" value="InterPro"/>
</dbReference>
<dbReference type="InterPro" id="IPR012337">
    <property type="entry name" value="RNaseH-like_sf"/>
</dbReference>
<accession>A0A6L7GY54</accession>